<protein>
    <submittedName>
        <fullName evidence="1">Uncharacterized protein</fullName>
    </submittedName>
</protein>
<proteinExistence type="predicted"/>
<evidence type="ECO:0000313" key="1">
    <source>
        <dbReference type="EMBL" id="EUB57281.1"/>
    </source>
</evidence>
<dbReference type="AlphaFoldDB" id="W6U9T1"/>
<dbReference type="RefSeq" id="XP_024348477.1">
    <property type="nucleotide sequence ID" value="XM_024497066.1"/>
</dbReference>
<dbReference type="Proteomes" id="UP000019149">
    <property type="component" value="Unassembled WGS sequence"/>
</dbReference>
<dbReference type="KEGG" id="egl:EGR_07817"/>
<evidence type="ECO:0000313" key="2">
    <source>
        <dbReference type="Proteomes" id="UP000019149"/>
    </source>
</evidence>
<accession>W6U9T1</accession>
<organism evidence="1 2">
    <name type="scientific">Echinococcus granulosus</name>
    <name type="common">Hydatid tapeworm</name>
    <dbReference type="NCBI Taxonomy" id="6210"/>
    <lineage>
        <taxon>Eukaryota</taxon>
        <taxon>Metazoa</taxon>
        <taxon>Spiralia</taxon>
        <taxon>Lophotrochozoa</taxon>
        <taxon>Platyhelminthes</taxon>
        <taxon>Cestoda</taxon>
        <taxon>Eucestoda</taxon>
        <taxon>Cyclophyllidea</taxon>
        <taxon>Taeniidae</taxon>
        <taxon>Echinococcus</taxon>
        <taxon>Echinococcus granulosus group</taxon>
    </lineage>
</organism>
<reference evidence="1 2" key="1">
    <citation type="journal article" date="2013" name="Nat. Genet.">
        <title>The genome of the hydatid tapeworm Echinococcus granulosus.</title>
        <authorList>
            <person name="Zheng H."/>
            <person name="Zhang W."/>
            <person name="Zhang L."/>
            <person name="Zhang Z."/>
            <person name="Li J."/>
            <person name="Lu G."/>
            <person name="Zhu Y."/>
            <person name="Wang Y."/>
            <person name="Huang Y."/>
            <person name="Liu J."/>
            <person name="Kang H."/>
            <person name="Chen J."/>
            <person name="Wang L."/>
            <person name="Chen A."/>
            <person name="Yu S."/>
            <person name="Gao Z."/>
            <person name="Jin L."/>
            <person name="Gu W."/>
            <person name="Wang Z."/>
            <person name="Zhao L."/>
            <person name="Shi B."/>
            <person name="Wen H."/>
            <person name="Lin R."/>
            <person name="Jones M.K."/>
            <person name="Brejova B."/>
            <person name="Vinar T."/>
            <person name="Zhao G."/>
            <person name="McManus D.P."/>
            <person name="Chen Z."/>
            <person name="Zhou Y."/>
            <person name="Wang S."/>
        </authorList>
    </citation>
    <scope>NUCLEOTIDE SEQUENCE [LARGE SCALE GENOMIC DNA]</scope>
</reference>
<comment type="caution">
    <text evidence="1">The sequence shown here is derived from an EMBL/GenBank/DDBJ whole genome shotgun (WGS) entry which is preliminary data.</text>
</comment>
<dbReference type="CTD" id="36343532"/>
<keyword evidence="2" id="KW-1185">Reference proteome</keyword>
<dbReference type="GeneID" id="36343532"/>
<dbReference type="EMBL" id="APAU02000088">
    <property type="protein sequence ID" value="EUB57281.1"/>
    <property type="molecule type" value="Genomic_DNA"/>
</dbReference>
<dbReference type="OrthoDB" id="10658228at2759"/>
<name>W6U9T1_ECHGR</name>
<gene>
    <name evidence="1" type="ORF">EGR_07817</name>
</gene>
<sequence>MIVDFHSAVKLVSPPEDPHCDAARRICVWLICKFIHKMDDFLKKRSCENGFSNNIFPANTRIEINGTLSQVPSNVTVTRGPSVGEFIFKFMDKEYNHDNNNDDDDGEWGTAGPNSQFKTTSTAVTMTAAKEGIWSNFLQECFAPAFFLILCSYFSSAFPYPTGLHPASKELEEISRVHFIDILRETWWTAPQRTFPDCFTAAAIVASIIMSSPADHRLCTLQLSINLNTLLFHLKIFLILSASVENSMELQVSSLKITYTWVEFLSSINNFTCHGIILRRITQVLSTLQNMNMFGFDYDPLAGSLCINSRKIYTQTYLRLFPNKLNTFCKANNGIILNHLKCGNDCNKKGCWISEVKY</sequence>